<keyword evidence="3" id="KW-1185">Reference proteome</keyword>
<dbReference type="Proteomes" id="UP000289738">
    <property type="component" value="Chromosome B08"/>
</dbReference>
<proteinExistence type="predicted"/>
<accession>A0A444Y3M4</accession>
<sequence>MERWINRRWTKKEVRIMDLVGSDGCPKTAKNATENSQNQTAMTHQNDRNTNDTTAAQNQTTRKDQDNQIRKDINITDLQGLTESEGSITNNRAKILGIKSDIYEESPYGPWMVVKKPPKRYK</sequence>
<evidence type="ECO:0000313" key="3">
    <source>
        <dbReference type="Proteomes" id="UP000289738"/>
    </source>
</evidence>
<dbReference type="EMBL" id="SDMP01000018">
    <property type="protein sequence ID" value="RYQ96503.1"/>
    <property type="molecule type" value="Genomic_DNA"/>
</dbReference>
<comment type="caution">
    <text evidence="2">The sequence shown here is derived from an EMBL/GenBank/DDBJ whole genome shotgun (WGS) entry which is preliminary data.</text>
</comment>
<feature type="compositionally biased region" description="Polar residues" evidence="1">
    <location>
        <begin position="30"/>
        <end position="44"/>
    </location>
</feature>
<reference evidence="2 3" key="1">
    <citation type="submission" date="2019-01" db="EMBL/GenBank/DDBJ databases">
        <title>Sequencing of cultivated peanut Arachis hypogaea provides insights into genome evolution and oil improvement.</title>
        <authorList>
            <person name="Chen X."/>
        </authorList>
    </citation>
    <scope>NUCLEOTIDE SEQUENCE [LARGE SCALE GENOMIC DNA]</scope>
    <source>
        <strain evidence="3">cv. Fuhuasheng</strain>
        <tissue evidence="2">Leaves</tissue>
    </source>
</reference>
<evidence type="ECO:0000256" key="1">
    <source>
        <dbReference type="SAM" id="MobiDB-lite"/>
    </source>
</evidence>
<feature type="compositionally biased region" description="Low complexity" evidence="1">
    <location>
        <begin position="51"/>
        <end position="60"/>
    </location>
</feature>
<organism evidence="2 3">
    <name type="scientific">Arachis hypogaea</name>
    <name type="common">Peanut</name>
    <dbReference type="NCBI Taxonomy" id="3818"/>
    <lineage>
        <taxon>Eukaryota</taxon>
        <taxon>Viridiplantae</taxon>
        <taxon>Streptophyta</taxon>
        <taxon>Embryophyta</taxon>
        <taxon>Tracheophyta</taxon>
        <taxon>Spermatophyta</taxon>
        <taxon>Magnoliopsida</taxon>
        <taxon>eudicotyledons</taxon>
        <taxon>Gunneridae</taxon>
        <taxon>Pentapetalae</taxon>
        <taxon>rosids</taxon>
        <taxon>fabids</taxon>
        <taxon>Fabales</taxon>
        <taxon>Fabaceae</taxon>
        <taxon>Papilionoideae</taxon>
        <taxon>50 kb inversion clade</taxon>
        <taxon>dalbergioids sensu lato</taxon>
        <taxon>Dalbergieae</taxon>
        <taxon>Pterocarpus clade</taxon>
        <taxon>Arachis</taxon>
    </lineage>
</organism>
<name>A0A444Y3M4_ARAHY</name>
<evidence type="ECO:0000313" key="2">
    <source>
        <dbReference type="EMBL" id="RYQ96503.1"/>
    </source>
</evidence>
<protein>
    <submittedName>
        <fullName evidence="2">Uncharacterized protein</fullName>
    </submittedName>
</protein>
<feature type="region of interest" description="Disordered" evidence="1">
    <location>
        <begin position="21"/>
        <end position="68"/>
    </location>
</feature>
<gene>
    <name evidence="2" type="ORF">Ahy_B08g092266</name>
</gene>
<dbReference type="AlphaFoldDB" id="A0A444Y3M4"/>